<evidence type="ECO:0000256" key="1">
    <source>
        <dbReference type="ARBA" id="ARBA00004651"/>
    </source>
</evidence>
<keyword evidence="6 9" id="KW-1133">Transmembrane helix</keyword>
<dbReference type="Proteomes" id="UP000273044">
    <property type="component" value="Chromosome"/>
</dbReference>
<comment type="subcellular location">
    <subcellularLocation>
        <location evidence="1 8">Cell membrane</location>
        <topology evidence="1 8">Multi-pass membrane protein</topology>
    </subcellularLocation>
</comment>
<dbReference type="InterPro" id="IPR037294">
    <property type="entry name" value="ABC_BtuC-like"/>
</dbReference>
<keyword evidence="5 8" id="KW-0812">Transmembrane</keyword>
<evidence type="ECO:0000256" key="4">
    <source>
        <dbReference type="ARBA" id="ARBA00022475"/>
    </source>
</evidence>
<dbReference type="AlphaFoldDB" id="A0A3S5ESG4"/>
<keyword evidence="7 9" id="KW-0472">Membrane</keyword>
<evidence type="ECO:0000256" key="9">
    <source>
        <dbReference type="SAM" id="Phobius"/>
    </source>
</evidence>
<gene>
    <name evidence="10" type="primary">mntB_2</name>
    <name evidence="10" type="ORF">NCTC12967_00028</name>
</gene>
<evidence type="ECO:0000256" key="6">
    <source>
        <dbReference type="ARBA" id="ARBA00022989"/>
    </source>
</evidence>
<evidence type="ECO:0000313" key="11">
    <source>
        <dbReference type="Proteomes" id="UP000273044"/>
    </source>
</evidence>
<feature type="transmembrane region" description="Helical" evidence="9">
    <location>
        <begin position="203"/>
        <end position="223"/>
    </location>
</feature>
<sequence length="301" mass="31883">MNPAELLTNHTYRMMLLGTVIIGFTTGAIGTFAYLRKRTLLADVVSHSSIGGVMLAFIIAASFGIDGRSNWVLILGSAVVSLVAVQLVDWLPRVSVTKVDAAMAIVLALFFGGGMVLHRIILAGPYPSKGGLAEYLFGNSSHLTIEDIVSSVVVSLATFLVAVIAFKELKLSCFDPEYAATLGFSSRLLSVLLNAVVVLSIVIGLKAVGLVLMVALAIAPPIAARQWTTRVGSMLLLSGLIGAFSAVVGSWLAVSIGRVPTGPMIVLVVTVIAFVSILFAPKRSLLLTIRARRRHREEVTA</sequence>
<dbReference type="InterPro" id="IPR001626">
    <property type="entry name" value="ABC_TroCD"/>
</dbReference>
<evidence type="ECO:0000256" key="5">
    <source>
        <dbReference type="ARBA" id="ARBA00022692"/>
    </source>
</evidence>
<feature type="transmembrane region" description="Helical" evidence="9">
    <location>
        <begin position="12"/>
        <end position="35"/>
    </location>
</feature>
<keyword evidence="3 8" id="KW-0813">Transport</keyword>
<feature type="transmembrane region" description="Helical" evidence="9">
    <location>
        <begin position="148"/>
        <end position="166"/>
    </location>
</feature>
<dbReference type="PANTHER" id="PTHR30477">
    <property type="entry name" value="ABC-TRANSPORTER METAL-BINDING PROTEIN"/>
    <property type="match status" value="1"/>
</dbReference>
<protein>
    <submittedName>
        <fullName evidence="10">Manganese transport system membrane protein mntB</fullName>
    </submittedName>
</protein>
<evidence type="ECO:0000256" key="2">
    <source>
        <dbReference type="ARBA" id="ARBA00008034"/>
    </source>
</evidence>
<organism evidence="10 11">
    <name type="scientific">Arachnia propionica</name>
    <dbReference type="NCBI Taxonomy" id="1750"/>
    <lineage>
        <taxon>Bacteria</taxon>
        <taxon>Bacillati</taxon>
        <taxon>Actinomycetota</taxon>
        <taxon>Actinomycetes</taxon>
        <taxon>Propionibacteriales</taxon>
        <taxon>Propionibacteriaceae</taxon>
        <taxon>Arachnia</taxon>
    </lineage>
</organism>
<dbReference type="RefSeq" id="WP_061788046.1">
    <property type="nucleotide sequence ID" value="NZ_CAUVFX010000016.1"/>
</dbReference>
<dbReference type="GO" id="GO:0055085">
    <property type="term" value="P:transmembrane transport"/>
    <property type="evidence" value="ECO:0007669"/>
    <property type="project" value="InterPro"/>
</dbReference>
<feature type="transmembrane region" description="Helical" evidence="9">
    <location>
        <begin position="71"/>
        <end position="91"/>
    </location>
</feature>
<feature type="transmembrane region" description="Helical" evidence="9">
    <location>
        <begin position="262"/>
        <end position="280"/>
    </location>
</feature>
<evidence type="ECO:0000256" key="7">
    <source>
        <dbReference type="ARBA" id="ARBA00023136"/>
    </source>
</evidence>
<reference evidence="10 11" key="1">
    <citation type="submission" date="2018-12" db="EMBL/GenBank/DDBJ databases">
        <authorList>
            <consortium name="Pathogen Informatics"/>
        </authorList>
    </citation>
    <scope>NUCLEOTIDE SEQUENCE [LARGE SCALE GENOMIC DNA]</scope>
    <source>
        <strain evidence="10 11">NCTC12967</strain>
    </source>
</reference>
<dbReference type="GeneID" id="64405539"/>
<proteinExistence type="inferred from homology"/>
<dbReference type="SUPFAM" id="SSF81345">
    <property type="entry name" value="ABC transporter involved in vitamin B12 uptake, BtuC"/>
    <property type="match status" value="1"/>
</dbReference>
<keyword evidence="11" id="KW-1185">Reference proteome</keyword>
<evidence type="ECO:0000256" key="8">
    <source>
        <dbReference type="RuleBase" id="RU003943"/>
    </source>
</evidence>
<dbReference type="PANTHER" id="PTHR30477:SF3">
    <property type="entry name" value="METAL TRANSPORT SYSTEM MEMBRANE PROTEIN CT_069-RELATED"/>
    <property type="match status" value="1"/>
</dbReference>
<name>A0A3S5ESG4_9ACTN</name>
<dbReference type="GO" id="GO:0043190">
    <property type="term" value="C:ATP-binding cassette (ABC) transporter complex"/>
    <property type="evidence" value="ECO:0007669"/>
    <property type="project" value="InterPro"/>
</dbReference>
<feature type="transmembrane region" description="Helical" evidence="9">
    <location>
        <begin position="103"/>
        <end position="128"/>
    </location>
</feature>
<evidence type="ECO:0000313" key="10">
    <source>
        <dbReference type="EMBL" id="VEH68771.1"/>
    </source>
</evidence>
<dbReference type="Gene3D" id="1.10.3470.10">
    <property type="entry name" value="ABC transporter involved in vitamin B12 uptake, BtuC"/>
    <property type="match status" value="1"/>
</dbReference>
<dbReference type="Pfam" id="PF00950">
    <property type="entry name" value="ABC-3"/>
    <property type="match status" value="1"/>
</dbReference>
<dbReference type="GO" id="GO:0010043">
    <property type="term" value="P:response to zinc ion"/>
    <property type="evidence" value="ECO:0007669"/>
    <property type="project" value="TreeGrafter"/>
</dbReference>
<dbReference type="EMBL" id="LR134406">
    <property type="protein sequence ID" value="VEH68771.1"/>
    <property type="molecule type" value="Genomic_DNA"/>
</dbReference>
<accession>A0A3S5ESG4</accession>
<evidence type="ECO:0000256" key="3">
    <source>
        <dbReference type="ARBA" id="ARBA00022448"/>
    </source>
</evidence>
<comment type="similarity">
    <text evidence="2 8">Belongs to the ABC-3 integral membrane protein family.</text>
</comment>
<feature type="transmembrane region" description="Helical" evidence="9">
    <location>
        <begin position="44"/>
        <end position="65"/>
    </location>
</feature>
<keyword evidence="4" id="KW-1003">Cell membrane</keyword>
<feature type="transmembrane region" description="Helical" evidence="9">
    <location>
        <begin position="235"/>
        <end position="256"/>
    </location>
</feature>